<evidence type="ECO:0000256" key="5">
    <source>
        <dbReference type="ARBA" id="ARBA00023054"/>
    </source>
</evidence>
<feature type="compositionally biased region" description="Polar residues" evidence="9">
    <location>
        <begin position="18"/>
        <end position="32"/>
    </location>
</feature>
<evidence type="ECO:0000256" key="3">
    <source>
        <dbReference type="ARBA" id="ARBA00022491"/>
    </source>
</evidence>
<dbReference type="GO" id="GO:0004861">
    <property type="term" value="F:cyclin-dependent protein serine/threonine kinase inhibitor activity"/>
    <property type="evidence" value="ECO:0007669"/>
    <property type="project" value="InterPro"/>
</dbReference>
<keyword evidence="7" id="KW-0539">Nucleus</keyword>
<dbReference type="Pfam" id="PF15313">
    <property type="entry name" value="HEXIM"/>
    <property type="match status" value="2"/>
</dbReference>
<protein>
    <submittedName>
        <fullName evidence="10">HEXIM2</fullName>
    </submittedName>
</protein>
<feature type="coiled-coil region" evidence="8">
    <location>
        <begin position="335"/>
        <end position="386"/>
    </location>
</feature>
<feature type="compositionally biased region" description="Basic residues" evidence="9">
    <location>
        <begin position="47"/>
        <end position="60"/>
    </location>
</feature>
<dbReference type="EMBL" id="VXIV02003269">
    <property type="protein sequence ID" value="KAF6018900.1"/>
    <property type="molecule type" value="Genomic_DNA"/>
</dbReference>
<evidence type="ECO:0000256" key="7">
    <source>
        <dbReference type="ARBA" id="ARBA00023242"/>
    </source>
</evidence>
<keyword evidence="11" id="KW-1185">Reference proteome</keyword>
<dbReference type="GO" id="GO:0000122">
    <property type="term" value="P:negative regulation of transcription by RNA polymerase II"/>
    <property type="evidence" value="ECO:0007669"/>
    <property type="project" value="InterPro"/>
</dbReference>
<keyword evidence="5 8" id="KW-0175">Coiled coil</keyword>
<evidence type="ECO:0000256" key="8">
    <source>
        <dbReference type="SAM" id="Coils"/>
    </source>
</evidence>
<feature type="compositionally biased region" description="Polar residues" evidence="9">
    <location>
        <begin position="1"/>
        <end position="10"/>
    </location>
</feature>
<feature type="region of interest" description="Disordered" evidence="9">
    <location>
        <begin position="248"/>
        <end position="308"/>
    </location>
</feature>
<evidence type="ECO:0000313" key="11">
    <source>
        <dbReference type="Proteomes" id="UP000593567"/>
    </source>
</evidence>
<keyword evidence="6" id="KW-0804">Transcription</keyword>
<accession>A0A7J7IYF8</accession>
<dbReference type="InterPro" id="IPR024872">
    <property type="entry name" value="HEXIM"/>
</dbReference>
<name>A0A7J7IYF8_BUGNE</name>
<organism evidence="10 11">
    <name type="scientific">Bugula neritina</name>
    <name type="common">Brown bryozoan</name>
    <name type="synonym">Sertularia neritina</name>
    <dbReference type="NCBI Taxonomy" id="10212"/>
    <lineage>
        <taxon>Eukaryota</taxon>
        <taxon>Metazoa</taxon>
        <taxon>Spiralia</taxon>
        <taxon>Lophotrochozoa</taxon>
        <taxon>Bryozoa</taxon>
        <taxon>Gymnolaemata</taxon>
        <taxon>Cheilostomatida</taxon>
        <taxon>Flustrina</taxon>
        <taxon>Buguloidea</taxon>
        <taxon>Bugulidae</taxon>
        <taxon>Bugula</taxon>
    </lineage>
</organism>
<dbReference type="Gene3D" id="6.10.250.2910">
    <property type="match status" value="1"/>
</dbReference>
<comment type="caution">
    <text evidence="10">The sequence shown here is derived from an EMBL/GenBank/DDBJ whole genome shotgun (WGS) entry which is preliminary data.</text>
</comment>
<gene>
    <name evidence="10" type="ORF">EB796_022785</name>
</gene>
<keyword evidence="4" id="KW-0805">Transcription regulation</keyword>
<evidence type="ECO:0000313" key="10">
    <source>
        <dbReference type="EMBL" id="KAF6018900.1"/>
    </source>
</evidence>
<sequence>MDENISNCNSRLRDSAQGDENQSPKSGDSSEANAEEIPCKRESAVNRKQRRNQKRKRKWKPYNELTWDEKRVKDDRESRKAFAKRERLSAEGHPIAPYNTTQFLMDDRKSLISSSSPSTLAQPDEGRYTHTQNDNDDNDNLSLNYQSQCVNNTITCNCTSCTNSNSENSAIHTERCGYQLSEASETKSLELPQIPGKNKNENDLNDNMNMSCVVKPANAKNIDQHTSNTKPDIALCGKVNSVVAVNQDSHKSNDWQNEVNAGKSNKEQNSTSCAVPSSAKQNSCARDHHDHSSSVPNSKPGGINNQGEDIQNYIMDDFSHTYADIHVEHLQSMSKAELIEECLKLEKKVDHLERRLKDSKRRGKSNDHLLEKIDQLQVLNAQLQQDKSSTNSTVVSSSGA</sequence>
<dbReference type="AlphaFoldDB" id="A0A7J7IYF8"/>
<feature type="region of interest" description="Disordered" evidence="9">
    <location>
        <begin position="112"/>
        <end position="139"/>
    </location>
</feature>
<dbReference type="GO" id="GO:0005654">
    <property type="term" value="C:nucleoplasm"/>
    <property type="evidence" value="ECO:0007669"/>
    <property type="project" value="TreeGrafter"/>
</dbReference>
<evidence type="ECO:0000256" key="9">
    <source>
        <dbReference type="SAM" id="MobiDB-lite"/>
    </source>
</evidence>
<feature type="compositionally biased region" description="Basic and acidic residues" evidence="9">
    <location>
        <begin position="67"/>
        <end position="78"/>
    </location>
</feature>
<evidence type="ECO:0000256" key="2">
    <source>
        <dbReference type="ARBA" id="ARBA00008409"/>
    </source>
</evidence>
<proteinExistence type="inferred from homology"/>
<reference evidence="10" key="1">
    <citation type="submission" date="2020-06" db="EMBL/GenBank/DDBJ databases">
        <title>Draft genome of Bugula neritina, a colonial animal packing powerful symbionts and potential medicines.</title>
        <authorList>
            <person name="Rayko M."/>
        </authorList>
    </citation>
    <scope>NUCLEOTIDE SEQUENCE [LARGE SCALE GENOMIC DNA]</scope>
    <source>
        <strain evidence="10">Kwan_BN1</strain>
    </source>
</reference>
<evidence type="ECO:0000256" key="6">
    <source>
        <dbReference type="ARBA" id="ARBA00023163"/>
    </source>
</evidence>
<feature type="compositionally biased region" description="Polar residues" evidence="9">
    <location>
        <begin position="254"/>
        <end position="284"/>
    </location>
</feature>
<dbReference type="GO" id="GO:0097322">
    <property type="term" value="F:7SK snRNA binding"/>
    <property type="evidence" value="ECO:0007669"/>
    <property type="project" value="TreeGrafter"/>
</dbReference>
<dbReference type="OrthoDB" id="10058500at2759"/>
<dbReference type="Proteomes" id="UP000593567">
    <property type="component" value="Unassembled WGS sequence"/>
</dbReference>
<dbReference type="GO" id="GO:0005737">
    <property type="term" value="C:cytoplasm"/>
    <property type="evidence" value="ECO:0007669"/>
    <property type="project" value="InterPro"/>
</dbReference>
<feature type="compositionally biased region" description="Polar residues" evidence="9">
    <location>
        <begin position="293"/>
        <end position="308"/>
    </location>
</feature>
<dbReference type="PANTHER" id="PTHR13469:SF8">
    <property type="entry name" value="HEXIM P-TEFB COMPLEX SUBUNIT 1"/>
    <property type="match status" value="1"/>
</dbReference>
<keyword evidence="3" id="KW-0678">Repressor</keyword>
<comment type="subcellular location">
    <subcellularLocation>
        <location evidence="1">Nucleus</location>
    </subcellularLocation>
</comment>
<feature type="region of interest" description="Disordered" evidence="9">
    <location>
        <begin position="1"/>
        <end position="78"/>
    </location>
</feature>
<dbReference type="PANTHER" id="PTHR13469">
    <property type="entry name" value="HEXAMETHYLENE BISACETAMIDE INDUCIBLE 1"/>
    <property type="match status" value="1"/>
</dbReference>
<evidence type="ECO:0000256" key="1">
    <source>
        <dbReference type="ARBA" id="ARBA00004123"/>
    </source>
</evidence>
<comment type="similarity">
    <text evidence="2">Belongs to the HEXIM family.</text>
</comment>
<evidence type="ECO:0000256" key="4">
    <source>
        <dbReference type="ARBA" id="ARBA00023015"/>
    </source>
</evidence>